<dbReference type="PROSITE" id="PS00636">
    <property type="entry name" value="DNAJ_1"/>
    <property type="match status" value="1"/>
</dbReference>
<dbReference type="AlphaFoldDB" id="A0A067L116"/>
<protein>
    <recommendedName>
        <fullName evidence="1">J domain-containing protein</fullName>
    </recommendedName>
</protein>
<dbReference type="Gene3D" id="1.10.287.110">
    <property type="entry name" value="DnaJ domain"/>
    <property type="match status" value="1"/>
</dbReference>
<dbReference type="Proteomes" id="UP000027138">
    <property type="component" value="Unassembled WGS sequence"/>
</dbReference>
<dbReference type="SUPFAM" id="SSF46565">
    <property type="entry name" value="Chaperone J-domain"/>
    <property type="match status" value="1"/>
</dbReference>
<gene>
    <name evidence="2" type="ORF">JCGZ_06448</name>
</gene>
<dbReference type="STRING" id="180498.A0A067L116"/>
<proteinExistence type="predicted"/>
<evidence type="ECO:0000313" key="3">
    <source>
        <dbReference type="Proteomes" id="UP000027138"/>
    </source>
</evidence>
<sequence>MDYYKILELRRNATKEEIKEAYKRLALKYHPDKHSQSPKPVRESATLRFKQLSEAYQTLSDDRTRADYNIRSSSASASSSFNSHRYGDGYGYGYGYDYHSYKSQSRRTTGGFAMKFDSALRYMTTRAFLLNFAFARNHLKKLWNPLRKPRQINMRCKGQHIVYIYITYCLLIESNRIICNNGRQSGAWVAFVCFPFKICVSGLEIYLFNKIFLLCKLLYFRAAALPRWPVSPF</sequence>
<dbReference type="PROSITE" id="PS50076">
    <property type="entry name" value="DNAJ_2"/>
    <property type="match status" value="1"/>
</dbReference>
<reference evidence="2 3" key="1">
    <citation type="journal article" date="2014" name="PLoS ONE">
        <title>Global Analysis of Gene Expression Profiles in Physic Nut (Jatropha curcas L.) Seedlings Exposed to Salt Stress.</title>
        <authorList>
            <person name="Zhang L."/>
            <person name="Zhang C."/>
            <person name="Wu P."/>
            <person name="Chen Y."/>
            <person name="Li M."/>
            <person name="Jiang H."/>
            <person name="Wu G."/>
        </authorList>
    </citation>
    <scope>NUCLEOTIDE SEQUENCE [LARGE SCALE GENOMIC DNA]</scope>
    <source>
        <strain evidence="3">cv. GZQX0401</strain>
        <tissue evidence="2">Young leaves</tissue>
    </source>
</reference>
<dbReference type="InterPro" id="IPR018253">
    <property type="entry name" value="DnaJ_domain_CS"/>
</dbReference>
<dbReference type="InterPro" id="IPR036869">
    <property type="entry name" value="J_dom_sf"/>
</dbReference>
<organism evidence="2 3">
    <name type="scientific">Jatropha curcas</name>
    <name type="common">Barbados nut</name>
    <dbReference type="NCBI Taxonomy" id="180498"/>
    <lineage>
        <taxon>Eukaryota</taxon>
        <taxon>Viridiplantae</taxon>
        <taxon>Streptophyta</taxon>
        <taxon>Embryophyta</taxon>
        <taxon>Tracheophyta</taxon>
        <taxon>Spermatophyta</taxon>
        <taxon>Magnoliopsida</taxon>
        <taxon>eudicotyledons</taxon>
        <taxon>Gunneridae</taxon>
        <taxon>Pentapetalae</taxon>
        <taxon>rosids</taxon>
        <taxon>fabids</taxon>
        <taxon>Malpighiales</taxon>
        <taxon>Euphorbiaceae</taxon>
        <taxon>Crotonoideae</taxon>
        <taxon>Jatropheae</taxon>
        <taxon>Jatropha</taxon>
    </lineage>
</organism>
<dbReference type="SMART" id="SM00271">
    <property type="entry name" value="DnaJ"/>
    <property type="match status" value="1"/>
</dbReference>
<keyword evidence="3" id="KW-1185">Reference proteome</keyword>
<dbReference type="Pfam" id="PF00226">
    <property type="entry name" value="DnaJ"/>
    <property type="match status" value="1"/>
</dbReference>
<name>A0A067L116_JATCU</name>
<evidence type="ECO:0000313" key="2">
    <source>
        <dbReference type="EMBL" id="KDP37769.1"/>
    </source>
</evidence>
<evidence type="ECO:0000259" key="1">
    <source>
        <dbReference type="PROSITE" id="PS50076"/>
    </source>
</evidence>
<dbReference type="PRINTS" id="PR00625">
    <property type="entry name" value="JDOMAIN"/>
</dbReference>
<dbReference type="CDD" id="cd06257">
    <property type="entry name" value="DnaJ"/>
    <property type="match status" value="1"/>
</dbReference>
<feature type="domain" description="J" evidence="1">
    <location>
        <begin position="2"/>
        <end position="72"/>
    </location>
</feature>
<dbReference type="EMBL" id="KK914382">
    <property type="protein sequence ID" value="KDP37769.1"/>
    <property type="molecule type" value="Genomic_DNA"/>
</dbReference>
<dbReference type="PANTHER" id="PTHR24074">
    <property type="entry name" value="CO-CHAPERONE PROTEIN DJLA"/>
    <property type="match status" value="1"/>
</dbReference>
<dbReference type="InterPro" id="IPR001623">
    <property type="entry name" value="DnaJ_domain"/>
</dbReference>
<accession>A0A067L116</accession>
<dbReference type="OrthoDB" id="442087at2759"/>
<dbReference type="InterPro" id="IPR050817">
    <property type="entry name" value="DjlA_DnaK_co-chaperone"/>
</dbReference>